<keyword evidence="1" id="KW-0328">Glycosyltransferase</keyword>
<dbReference type="PANTHER" id="PTHR30160:SF7">
    <property type="entry name" value="ADP-HEPTOSE--LPS HEPTOSYLTRANSFERASE 2"/>
    <property type="match status" value="1"/>
</dbReference>
<sequence>MKVLVIQQKMIGDVLASTVICEAIKTVYPDWEVHYMIQPNTFAVVENNPFIDQIIFFEKTKDKGLWDLIQFGKNLQKNNYDAVIDAYGKWESIIPAYFSGANIRIGFKKWYTKLFYTKTILPQQNIEGSAIAHRLQLAATLLPQVPAILFPKIYLNDAEIKIAKQSISGNLDITRPIFMISVLGSGFNKSLPVQQMAKTLDDIATHSNAQLLFNYMPNQESEAKVIYESCLPETQKNILFDFQIKGLRSFLAILSQCDAMIGNEGGAVNMAKALNIPTFTIFSPWINKSSWNMLTGDTNHIAVHLNDYYPEIYKEKHSKHFKKQALELYKKLTPDLYRASLIDFVKRITS</sequence>
<dbReference type="Gene3D" id="3.40.50.2000">
    <property type="entry name" value="Glycogen Phosphorylase B"/>
    <property type="match status" value="2"/>
</dbReference>
<gene>
    <name evidence="3" type="ORF">NAT50_03825</name>
</gene>
<evidence type="ECO:0000256" key="2">
    <source>
        <dbReference type="ARBA" id="ARBA00022679"/>
    </source>
</evidence>
<dbReference type="PANTHER" id="PTHR30160">
    <property type="entry name" value="TETRAACYLDISACCHARIDE 4'-KINASE-RELATED"/>
    <property type="match status" value="1"/>
</dbReference>
<name>A0ABT0TM70_9FLAO</name>
<keyword evidence="4" id="KW-1185">Reference proteome</keyword>
<dbReference type="InterPro" id="IPR002201">
    <property type="entry name" value="Glyco_trans_9"/>
</dbReference>
<dbReference type="Pfam" id="PF01075">
    <property type="entry name" value="Glyco_transf_9"/>
    <property type="match status" value="1"/>
</dbReference>
<protein>
    <submittedName>
        <fullName evidence="3">Glycosyltransferase family 9 protein</fullName>
    </submittedName>
</protein>
<evidence type="ECO:0000313" key="4">
    <source>
        <dbReference type="Proteomes" id="UP001317191"/>
    </source>
</evidence>
<evidence type="ECO:0000256" key="1">
    <source>
        <dbReference type="ARBA" id="ARBA00022676"/>
    </source>
</evidence>
<accession>A0ABT0TM70</accession>
<evidence type="ECO:0000313" key="3">
    <source>
        <dbReference type="EMBL" id="MCL9808480.1"/>
    </source>
</evidence>
<dbReference type="SUPFAM" id="SSF53756">
    <property type="entry name" value="UDP-Glycosyltransferase/glycogen phosphorylase"/>
    <property type="match status" value="1"/>
</dbReference>
<dbReference type="CDD" id="cd03789">
    <property type="entry name" value="GT9_LPS_heptosyltransferase"/>
    <property type="match status" value="1"/>
</dbReference>
<comment type="caution">
    <text evidence="3">The sequence shown here is derived from an EMBL/GenBank/DDBJ whole genome shotgun (WGS) entry which is preliminary data.</text>
</comment>
<organism evidence="3 4">
    <name type="scientific">Flavobacterium luminosum</name>
    <dbReference type="NCBI Taxonomy" id="2949086"/>
    <lineage>
        <taxon>Bacteria</taxon>
        <taxon>Pseudomonadati</taxon>
        <taxon>Bacteroidota</taxon>
        <taxon>Flavobacteriia</taxon>
        <taxon>Flavobacteriales</taxon>
        <taxon>Flavobacteriaceae</taxon>
        <taxon>Flavobacterium</taxon>
    </lineage>
</organism>
<keyword evidence="2" id="KW-0808">Transferase</keyword>
<reference evidence="3 4" key="1">
    <citation type="submission" date="2022-05" db="EMBL/GenBank/DDBJ databases">
        <title>Flavobacterium sp., isolated from activated sludge.</title>
        <authorList>
            <person name="Ran Q."/>
        </authorList>
    </citation>
    <scope>NUCLEOTIDE SEQUENCE [LARGE SCALE GENOMIC DNA]</scope>
    <source>
        <strain evidence="3 4">HXWNR70</strain>
    </source>
</reference>
<dbReference type="Proteomes" id="UP001317191">
    <property type="component" value="Unassembled WGS sequence"/>
</dbReference>
<dbReference type="RefSeq" id="WP_250591674.1">
    <property type="nucleotide sequence ID" value="NZ_JAMLJM010000002.1"/>
</dbReference>
<proteinExistence type="predicted"/>
<dbReference type="InterPro" id="IPR051199">
    <property type="entry name" value="LPS_LOS_Heptosyltrfase"/>
</dbReference>
<dbReference type="EMBL" id="JAMLJM010000002">
    <property type="protein sequence ID" value="MCL9808480.1"/>
    <property type="molecule type" value="Genomic_DNA"/>
</dbReference>